<feature type="compositionally biased region" description="Basic residues" evidence="1">
    <location>
        <begin position="1"/>
        <end position="30"/>
    </location>
</feature>
<feature type="compositionally biased region" description="Basic residues" evidence="1">
    <location>
        <begin position="166"/>
        <end position="193"/>
    </location>
</feature>
<reference evidence="2" key="1">
    <citation type="submission" date="2020-02" db="EMBL/GenBank/DDBJ databases">
        <authorList>
            <person name="Meier V. D."/>
        </authorList>
    </citation>
    <scope>NUCLEOTIDE SEQUENCE</scope>
    <source>
        <strain evidence="2">AVDCRST_MAG11</strain>
    </source>
</reference>
<feature type="compositionally biased region" description="Low complexity" evidence="1">
    <location>
        <begin position="31"/>
        <end position="40"/>
    </location>
</feature>
<accession>A0A6J4KBY9</accession>
<gene>
    <name evidence="2" type="ORF">AVDCRST_MAG11-798</name>
</gene>
<evidence type="ECO:0000256" key="1">
    <source>
        <dbReference type="SAM" id="MobiDB-lite"/>
    </source>
</evidence>
<sequence>GVRHGGHRLHRPLRRARARRAGRAHGRARASRLAAAGRVARAVRGRRRGGGRDAVGGRRAHDHLRAAAPHAPLRPPRHHPGAGGPRADRRPVRDGGLRAHAPHAGRRARRRAPAEVRLPVGRGRLARRAGRLPPGALEDGGGAPRERPSVRDRAPVVHHGPGPRRVPARRARGRGRGGRAPRRGRRARRRPRARPLPLDHRPGPRRRARAARARPGRDGTGRRVRTAAL</sequence>
<feature type="non-terminal residue" evidence="2">
    <location>
        <position position="229"/>
    </location>
</feature>
<feature type="compositionally biased region" description="Basic and acidic residues" evidence="1">
    <location>
        <begin position="86"/>
        <end position="97"/>
    </location>
</feature>
<organism evidence="2">
    <name type="scientific">uncultured Gemmatimonadaceae bacterium</name>
    <dbReference type="NCBI Taxonomy" id="246130"/>
    <lineage>
        <taxon>Bacteria</taxon>
        <taxon>Pseudomonadati</taxon>
        <taxon>Gemmatimonadota</taxon>
        <taxon>Gemmatimonadia</taxon>
        <taxon>Gemmatimonadales</taxon>
        <taxon>Gemmatimonadaceae</taxon>
        <taxon>environmental samples</taxon>
    </lineage>
</organism>
<feature type="compositionally biased region" description="Basic residues" evidence="1">
    <location>
        <begin position="100"/>
        <end position="111"/>
    </location>
</feature>
<proteinExistence type="predicted"/>
<feature type="non-terminal residue" evidence="2">
    <location>
        <position position="1"/>
    </location>
</feature>
<dbReference type="EMBL" id="CADCTU010000166">
    <property type="protein sequence ID" value="CAA9300540.1"/>
    <property type="molecule type" value="Genomic_DNA"/>
</dbReference>
<protein>
    <submittedName>
        <fullName evidence="2">Uncharacterized protein</fullName>
    </submittedName>
</protein>
<name>A0A6J4KBY9_9BACT</name>
<dbReference type="AlphaFoldDB" id="A0A6J4KBY9"/>
<evidence type="ECO:0000313" key="2">
    <source>
        <dbReference type="EMBL" id="CAA9300540.1"/>
    </source>
</evidence>
<feature type="compositionally biased region" description="Basic residues" evidence="1">
    <location>
        <begin position="203"/>
        <end position="214"/>
    </location>
</feature>
<feature type="region of interest" description="Disordered" evidence="1">
    <location>
        <begin position="1"/>
        <end position="229"/>
    </location>
</feature>
<feature type="compositionally biased region" description="Basic and acidic residues" evidence="1">
    <location>
        <begin position="144"/>
        <end position="155"/>
    </location>
</feature>